<evidence type="ECO:0000256" key="1">
    <source>
        <dbReference type="SAM" id="MobiDB-lite"/>
    </source>
</evidence>
<gene>
    <name evidence="2" type="ORF">H1R20_g6576</name>
</gene>
<feature type="region of interest" description="Disordered" evidence="1">
    <location>
        <begin position="100"/>
        <end position="122"/>
    </location>
</feature>
<sequence>MTFGWLGSGLEIVMFLRYPSACVNTTTITVAHQMHPQRSLTNATCGVNTPSSLAKSSLAKLYLKFYLLKLFPPQSSILKLSLENDDKFIRVSEDDFDAKIEDGSRVPPGQKKALKKDRAPRKDKALEKDTIVLKQILNSNSGNKLVGGGYIYVDDAKPPPLELTQMWRTIE</sequence>
<evidence type="ECO:0000313" key="2">
    <source>
        <dbReference type="EMBL" id="KAJ2930520.1"/>
    </source>
</evidence>
<reference evidence="2" key="1">
    <citation type="submission" date="2022-06" db="EMBL/GenBank/DDBJ databases">
        <title>Genome Sequence of Candolleomyces eurysporus.</title>
        <authorList>
            <person name="Buettner E."/>
        </authorList>
    </citation>
    <scope>NUCLEOTIDE SEQUENCE</scope>
    <source>
        <strain evidence="2">VTCC 930004</strain>
    </source>
</reference>
<proteinExistence type="predicted"/>
<dbReference type="Proteomes" id="UP001140091">
    <property type="component" value="Unassembled WGS sequence"/>
</dbReference>
<feature type="non-terminal residue" evidence="2">
    <location>
        <position position="171"/>
    </location>
</feature>
<name>A0A9W8JGQ4_9AGAR</name>
<organism evidence="2 3">
    <name type="scientific">Candolleomyces eurysporus</name>
    <dbReference type="NCBI Taxonomy" id="2828524"/>
    <lineage>
        <taxon>Eukaryota</taxon>
        <taxon>Fungi</taxon>
        <taxon>Dikarya</taxon>
        <taxon>Basidiomycota</taxon>
        <taxon>Agaricomycotina</taxon>
        <taxon>Agaricomycetes</taxon>
        <taxon>Agaricomycetidae</taxon>
        <taxon>Agaricales</taxon>
        <taxon>Agaricineae</taxon>
        <taxon>Psathyrellaceae</taxon>
        <taxon>Candolleomyces</taxon>
    </lineage>
</organism>
<dbReference type="EMBL" id="JANBPK010000833">
    <property type="protein sequence ID" value="KAJ2930520.1"/>
    <property type="molecule type" value="Genomic_DNA"/>
</dbReference>
<evidence type="ECO:0000313" key="3">
    <source>
        <dbReference type="Proteomes" id="UP001140091"/>
    </source>
</evidence>
<accession>A0A9W8JGQ4</accession>
<dbReference type="AlphaFoldDB" id="A0A9W8JGQ4"/>
<protein>
    <submittedName>
        <fullName evidence="2">Uncharacterized protein</fullName>
    </submittedName>
</protein>
<comment type="caution">
    <text evidence="2">The sequence shown here is derived from an EMBL/GenBank/DDBJ whole genome shotgun (WGS) entry which is preliminary data.</text>
</comment>
<keyword evidence="3" id="KW-1185">Reference proteome</keyword>